<dbReference type="Proteomes" id="UP000231407">
    <property type="component" value="Unassembled WGS sequence"/>
</dbReference>
<evidence type="ECO:0000259" key="1">
    <source>
        <dbReference type="PROSITE" id="PS50280"/>
    </source>
</evidence>
<evidence type="ECO:0000313" key="3">
    <source>
        <dbReference type="Proteomes" id="UP000231407"/>
    </source>
</evidence>
<dbReference type="InterPro" id="IPR046341">
    <property type="entry name" value="SET_dom_sf"/>
</dbReference>
<name>A0A2M7ASN8_9BACT</name>
<dbReference type="EMBL" id="PEWA01000016">
    <property type="protein sequence ID" value="PIU73632.1"/>
    <property type="molecule type" value="Genomic_DNA"/>
</dbReference>
<comment type="caution">
    <text evidence="2">The sequence shown here is derived from an EMBL/GenBank/DDBJ whole genome shotgun (WGS) entry which is preliminary data.</text>
</comment>
<reference evidence="3" key="1">
    <citation type="submission" date="2017-09" db="EMBL/GenBank/DDBJ databases">
        <title>Depth-based differentiation of microbial function through sediment-hosted aquifers and enrichment of novel symbionts in the deep terrestrial subsurface.</title>
        <authorList>
            <person name="Probst A.J."/>
            <person name="Ladd B."/>
            <person name="Jarett J.K."/>
            <person name="Geller-Mcgrath D.E."/>
            <person name="Sieber C.M.K."/>
            <person name="Emerson J.B."/>
            <person name="Anantharaman K."/>
            <person name="Thomas B.C."/>
            <person name="Malmstrom R."/>
            <person name="Stieglmeier M."/>
            <person name="Klingl A."/>
            <person name="Woyke T."/>
            <person name="Ryan C.M."/>
            <person name="Banfield J.F."/>
        </authorList>
    </citation>
    <scope>NUCLEOTIDE SEQUENCE [LARGE SCALE GENOMIC DNA]</scope>
</reference>
<sequence length="170" mass="19458">MTNSYQKTWITPKVKIKESLIGGNGMFAILPIDKGEKVVIWGGEYMGKPGADIAIKQGKLVMRWDENLFSIEDRGDSPGYFINHSCESNLWMKDAFTLTARKRIGIGEEITADYCLWEADENFVSKWTCNCNSPDCRKLITGKDWHNQDIQKKYFGHFSPLINKKIAKSR</sequence>
<accession>A0A2M7ASN8</accession>
<organism evidence="2 3">
    <name type="scientific">Candidatus Shapirobacteria bacterium CG06_land_8_20_14_3_00_40_12</name>
    <dbReference type="NCBI Taxonomy" id="1974881"/>
    <lineage>
        <taxon>Bacteria</taxon>
        <taxon>Candidatus Shapironibacteriota</taxon>
    </lineage>
</organism>
<proteinExistence type="predicted"/>
<gene>
    <name evidence="2" type="ORF">COS78_01420</name>
</gene>
<dbReference type="SUPFAM" id="SSF82199">
    <property type="entry name" value="SET domain"/>
    <property type="match status" value="1"/>
</dbReference>
<dbReference type="PROSITE" id="PS50280">
    <property type="entry name" value="SET"/>
    <property type="match status" value="1"/>
</dbReference>
<evidence type="ECO:0000313" key="2">
    <source>
        <dbReference type="EMBL" id="PIU73632.1"/>
    </source>
</evidence>
<dbReference type="InterPro" id="IPR001214">
    <property type="entry name" value="SET_dom"/>
</dbReference>
<dbReference type="SMART" id="SM00317">
    <property type="entry name" value="SET"/>
    <property type="match status" value="1"/>
</dbReference>
<dbReference type="AlphaFoldDB" id="A0A2M7ASN8"/>
<dbReference type="Pfam" id="PF00856">
    <property type="entry name" value="SET"/>
    <property type="match status" value="1"/>
</dbReference>
<dbReference type="Gene3D" id="2.170.270.10">
    <property type="entry name" value="SET domain"/>
    <property type="match status" value="1"/>
</dbReference>
<feature type="domain" description="SET" evidence="1">
    <location>
        <begin position="12"/>
        <end position="115"/>
    </location>
</feature>
<protein>
    <recommendedName>
        <fullName evidence="1">SET domain-containing protein</fullName>
    </recommendedName>
</protein>